<evidence type="ECO:0008006" key="4">
    <source>
        <dbReference type="Google" id="ProtNLM"/>
    </source>
</evidence>
<name>A0A072VCW4_MEDTR</name>
<dbReference type="HOGENOM" id="CLU_2674786_0_0_1"/>
<reference evidence="1 3" key="1">
    <citation type="journal article" date="2011" name="Nature">
        <title>The Medicago genome provides insight into the evolution of rhizobial symbioses.</title>
        <authorList>
            <person name="Young N.D."/>
            <person name="Debelle F."/>
            <person name="Oldroyd G.E."/>
            <person name="Geurts R."/>
            <person name="Cannon S.B."/>
            <person name="Udvardi M.K."/>
            <person name="Benedito V.A."/>
            <person name="Mayer K.F."/>
            <person name="Gouzy J."/>
            <person name="Schoof H."/>
            <person name="Van de Peer Y."/>
            <person name="Proost S."/>
            <person name="Cook D.R."/>
            <person name="Meyers B.C."/>
            <person name="Spannagl M."/>
            <person name="Cheung F."/>
            <person name="De Mita S."/>
            <person name="Krishnakumar V."/>
            <person name="Gundlach H."/>
            <person name="Zhou S."/>
            <person name="Mudge J."/>
            <person name="Bharti A.K."/>
            <person name="Murray J.D."/>
            <person name="Naoumkina M.A."/>
            <person name="Rosen B."/>
            <person name="Silverstein K.A."/>
            <person name="Tang H."/>
            <person name="Rombauts S."/>
            <person name="Zhao P.X."/>
            <person name="Zhou P."/>
            <person name="Barbe V."/>
            <person name="Bardou P."/>
            <person name="Bechner M."/>
            <person name="Bellec A."/>
            <person name="Berger A."/>
            <person name="Berges H."/>
            <person name="Bidwell S."/>
            <person name="Bisseling T."/>
            <person name="Choisne N."/>
            <person name="Couloux A."/>
            <person name="Denny R."/>
            <person name="Deshpande S."/>
            <person name="Dai X."/>
            <person name="Doyle J.J."/>
            <person name="Dudez A.M."/>
            <person name="Farmer A.D."/>
            <person name="Fouteau S."/>
            <person name="Franken C."/>
            <person name="Gibelin C."/>
            <person name="Gish J."/>
            <person name="Goldstein S."/>
            <person name="Gonzalez A.J."/>
            <person name="Green P.J."/>
            <person name="Hallab A."/>
            <person name="Hartog M."/>
            <person name="Hua A."/>
            <person name="Humphray S.J."/>
            <person name="Jeong D.H."/>
            <person name="Jing Y."/>
            <person name="Jocker A."/>
            <person name="Kenton S.M."/>
            <person name="Kim D.J."/>
            <person name="Klee K."/>
            <person name="Lai H."/>
            <person name="Lang C."/>
            <person name="Lin S."/>
            <person name="Macmil S.L."/>
            <person name="Magdelenat G."/>
            <person name="Matthews L."/>
            <person name="McCorrison J."/>
            <person name="Monaghan E.L."/>
            <person name="Mun J.H."/>
            <person name="Najar F.Z."/>
            <person name="Nicholson C."/>
            <person name="Noirot C."/>
            <person name="O'Bleness M."/>
            <person name="Paule C.R."/>
            <person name="Poulain J."/>
            <person name="Prion F."/>
            <person name="Qin B."/>
            <person name="Qu C."/>
            <person name="Retzel E.F."/>
            <person name="Riddle C."/>
            <person name="Sallet E."/>
            <person name="Samain S."/>
            <person name="Samson N."/>
            <person name="Sanders I."/>
            <person name="Saurat O."/>
            <person name="Scarpelli C."/>
            <person name="Schiex T."/>
            <person name="Segurens B."/>
            <person name="Severin A.J."/>
            <person name="Sherrier D.J."/>
            <person name="Shi R."/>
            <person name="Sims S."/>
            <person name="Singer S.R."/>
            <person name="Sinharoy S."/>
            <person name="Sterck L."/>
            <person name="Viollet A."/>
            <person name="Wang B.B."/>
            <person name="Wang K."/>
            <person name="Wang M."/>
            <person name="Wang X."/>
            <person name="Warfsmann J."/>
            <person name="Weissenbach J."/>
            <person name="White D.D."/>
            <person name="White J.D."/>
            <person name="Wiley G.B."/>
            <person name="Wincker P."/>
            <person name="Xing Y."/>
            <person name="Yang L."/>
            <person name="Yao Z."/>
            <person name="Ying F."/>
            <person name="Zhai J."/>
            <person name="Zhou L."/>
            <person name="Zuber A."/>
            <person name="Denarie J."/>
            <person name="Dixon R.A."/>
            <person name="May G.D."/>
            <person name="Schwartz D.C."/>
            <person name="Rogers J."/>
            <person name="Quetier F."/>
            <person name="Town C.D."/>
            <person name="Roe B.A."/>
        </authorList>
    </citation>
    <scope>NUCLEOTIDE SEQUENCE [LARGE SCALE GENOMIC DNA]</scope>
    <source>
        <strain evidence="1">A17</strain>
        <strain evidence="2 3">cv. Jemalong A17</strain>
    </source>
</reference>
<keyword evidence="3" id="KW-1185">Reference proteome</keyword>
<sequence>MLKVVVNGVISESQLTFVKGRQILDDIVIIANKVVDDDKKRYGVGGSSLFCILHFEFVVDALIMGEKSSENIRKY</sequence>
<gene>
    <name evidence="1" type="ordered locus">MTR_2g096770</name>
</gene>
<reference evidence="2" key="3">
    <citation type="submission" date="2015-04" db="UniProtKB">
        <authorList>
            <consortium name="EnsemblPlants"/>
        </authorList>
    </citation>
    <scope>IDENTIFICATION</scope>
    <source>
        <strain evidence="2">cv. Jemalong A17</strain>
    </source>
</reference>
<evidence type="ECO:0000313" key="1">
    <source>
        <dbReference type="EMBL" id="KEH39421.1"/>
    </source>
</evidence>
<dbReference type="EnsemblPlants" id="KEH39421">
    <property type="protein sequence ID" value="KEH39421"/>
    <property type="gene ID" value="MTR_2g096770"/>
</dbReference>
<evidence type="ECO:0000313" key="3">
    <source>
        <dbReference type="Proteomes" id="UP000002051"/>
    </source>
</evidence>
<proteinExistence type="predicted"/>
<protein>
    <recommendedName>
        <fullName evidence="4">Reverse transcriptase domain-containing protein</fullName>
    </recommendedName>
</protein>
<reference evidence="1 3" key="2">
    <citation type="journal article" date="2014" name="BMC Genomics">
        <title>An improved genome release (version Mt4.0) for the model legume Medicago truncatula.</title>
        <authorList>
            <person name="Tang H."/>
            <person name="Krishnakumar V."/>
            <person name="Bidwell S."/>
            <person name="Rosen B."/>
            <person name="Chan A."/>
            <person name="Zhou S."/>
            <person name="Gentzbittel L."/>
            <person name="Childs K.L."/>
            <person name="Yandell M."/>
            <person name="Gundlach H."/>
            <person name="Mayer K.F."/>
            <person name="Schwartz D.C."/>
            <person name="Town C.D."/>
        </authorList>
    </citation>
    <scope>GENOME REANNOTATION</scope>
    <source>
        <strain evidence="1">A17</strain>
        <strain evidence="2 3">cv. Jemalong A17</strain>
    </source>
</reference>
<dbReference type="AlphaFoldDB" id="A0A072VCW4"/>
<accession>A0A072VCW4</accession>
<dbReference type="EMBL" id="CM001218">
    <property type="protein sequence ID" value="KEH39421.1"/>
    <property type="molecule type" value="Genomic_DNA"/>
</dbReference>
<organism evidence="1 3">
    <name type="scientific">Medicago truncatula</name>
    <name type="common">Barrel medic</name>
    <name type="synonym">Medicago tribuloides</name>
    <dbReference type="NCBI Taxonomy" id="3880"/>
    <lineage>
        <taxon>Eukaryota</taxon>
        <taxon>Viridiplantae</taxon>
        <taxon>Streptophyta</taxon>
        <taxon>Embryophyta</taxon>
        <taxon>Tracheophyta</taxon>
        <taxon>Spermatophyta</taxon>
        <taxon>Magnoliopsida</taxon>
        <taxon>eudicotyledons</taxon>
        <taxon>Gunneridae</taxon>
        <taxon>Pentapetalae</taxon>
        <taxon>rosids</taxon>
        <taxon>fabids</taxon>
        <taxon>Fabales</taxon>
        <taxon>Fabaceae</taxon>
        <taxon>Papilionoideae</taxon>
        <taxon>50 kb inversion clade</taxon>
        <taxon>NPAAA clade</taxon>
        <taxon>Hologalegina</taxon>
        <taxon>IRL clade</taxon>
        <taxon>Trifolieae</taxon>
        <taxon>Medicago</taxon>
    </lineage>
</organism>
<evidence type="ECO:0000313" key="2">
    <source>
        <dbReference type="EnsemblPlants" id="KEH39421"/>
    </source>
</evidence>
<dbReference type="Proteomes" id="UP000002051">
    <property type="component" value="Chromosome 2"/>
</dbReference>